<evidence type="ECO:0000313" key="2">
    <source>
        <dbReference type="EMBL" id="RXJ44605.1"/>
    </source>
</evidence>
<evidence type="ECO:0000313" key="3">
    <source>
        <dbReference type="Proteomes" id="UP000289792"/>
    </source>
</evidence>
<keyword evidence="1" id="KW-0472">Membrane</keyword>
<keyword evidence="3" id="KW-1185">Reference proteome</keyword>
<reference evidence="2 3" key="1">
    <citation type="submission" date="2019-01" db="EMBL/GenBank/DDBJ databases">
        <title>Genome sequence of the Antarctic species Gelidibacter gilvus ACAM 158(T).</title>
        <authorList>
            <person name="Bowman J.P."/>
        </authorList>
    </citation>
    <scope>NUCLEOTIDE SEQUENCE [LARGE SCALE GENOMIC DNA]</scope>
    <source>
        <strain evidence="2 3">IC158</strain>
    </source>
</reference>
<accession>A0A4Q0XF79</accession>
<keyword evidence="1" id="KW-0812">Transmembrane</keyword>
<sequence length="139" mass="15792">MKQLFNLTSIGLIAGFVLILILKIVMVLTGNTAYVLLFNFDYIPVVNDLKPVWLFGQVFHYLTCIISVIALFYILKTWTMQKAIWPYILVYTLGGGALFFLTALSEQPPAANDIMAWIYWTVAHAIFGYTVGAMVKKWM</sequence>
<evidence type="ECO:0008006" key="4">
    <source>
        <dbReference type="Google" id="ProtNLM"/>
    </source>
</evidence>
<comment type="caution">
    <text evidence="2">The sequence shown here is derived from an EMBL/GenBank/DDBJ whole genome shotgun (WGS) entry which is preliminary data.</text>
</comment>
<feature type="transmembrane region" description="Helical" evidence="1">
    <location>
        <begin position="58"/>
        <end position="75"/>
    </location>
</feature>
<dbReference type="RefSeq" id="WP_129018651.1">
    <property type="nucleotide sequence ID" value="NZ_SDDZ01000015.1"/>
</dbReference>
<proteinExistence type="predicted"/>
<feature type="transmembrane region" description="Helical" evidence="1">
    <location>
        <begin position="117"/>
        <end position="135"/>
    </location>
</feature>
<evidence type="ECO:0000256" key="1">
    <source>
        <dbReference type="SAM" id="Phobius"/>
    </source>
</evidence>
<gene>
    <name evidence="2" type="ORF">ESZ48_16735</name>
</gene>
<dbReference type="OrthoDB" id="1443299at2"/>
<dbReference type="EMBL" id="SDDZ01000015">
    <property type="protein sequence ID" value="RXJ44605.1"/>
    <property type="molecule type" value="Genomic_DNA"/>
</dbReference>
<protein>
    <recommendedName>
        <fullName evidence="4">DUF2938 family protein</fullName>
    </recommendedName>
</protein>
<dbReference type="AlphaFoldDB" id="A0A4Q0XF79"/>
<keyword evidence="1" id="KW-1133">Transmembrane helix</keyword>
<dbReference type="Proteomes" id="UP000289792">
    <property type="component" value="Unassembled WGS sequence"/>
</dbReference>
<organism evidence="2 3">
    <name type="scientific">Gelidibacter gilvus</name>
    <dbReference type="NCBI Taxonomy" id="59602"/>
    <lineage>
        <taxon>Bacteria</taxon>
        <taxon>Pseudomonadati</taxon>
        <taxon>Bacteroidota</taxon>
        <taxon>Flavobacteriia</taxon>
        <taxon>Flavobacteriales</taxon>
        <taxon>Flavobacteriaceae</taxon>
        <taxon>Gelidibacter</taxon>
    </lineage>
</organism>
<name>A0A4Q0XF79_9FLAO</name>
<feature type="transmembrane region" description="Helical" evidence="1">
    <location>
        <begin position="87"/>
        <end position="105"/>
    </location>
</feature>
<feature type="transmembrane region" description="Helical" evidence="1">
    <location>
        <begin position="12"/>
        <end position="38"/>
    </location>
</feature>